<dbReference type="OrthoDB" id="6050629at2"/>
<dbReference type="Pfam" id="PF10649">
    <property type="entry name" value="DUF2478"/>
    <property type="match status" value="1"/>
</dbReference>
<keyword evidence="2" id="KW-1185">Reference proteome</keyword>
<name>A0A2N7U741_9GAMM</name>
<dbReference type="EMBL" id="PNRF01000013">
    <property type="protein sequence ID" value="PMR76231.1"/>
    <property type="molecule type" value="Genomic_DNA"/>
</dbReference>
<evidence type="ECO:0000313" key="1">
    <source>
        <dbReference type="EMBL" id="PMR76231.1"/>
    </source>
</evidence>
<dbReference type="RefSeq" id="WP_102652802.1">
    <property type="nucleotide sequence ID" value="NZ_PNRF01000013.1"/>
</dbReference>
<organism evidence="1 2">
    <name type="scientific">Billgrantia endophytica</name>
    <dbReference type="NCBI Taxonomy" id="2033802"/>
    <lineage>
        <taxon>Bacteria</taxon>
        <taxon>Pseudomonadati</taxon>
        <taxon>Pseudomonadota</taxon>
        <taxon>Gammaproteobacteria</taxon>
        <taxon>Oceanospirillales</taxon>
        <taxon>Halomonadaceae</taxon>
        <taxon>Billgrantia</taxon>
    </lineage>
</organism>
<comment type="caution">
    <text evidence="1">The sequence shown here is derived from an EMBL/GenBank/DDBJ whole genome shotgun (WGS) entry which is preliminary data.</text>
</comment>
<accession>A0A2N7U741</accession>
<evidence type="ECO:0008006" key="3">
    <source>
        <dbReference type="Google" id="ProtNLM"/>
    </source>
</evidence>
<dbReference type="InterPro" id="IPR018912">
    <property type="entry name" value="DUF2478"/>
</dbReference>
<dbReference type="Proteomes" id="UP000235803">
    <property type="component" value="Unassembled WGS sequence"/>
</dbReference>
<sequence length="179" mass="19076">MQTPFPAAAIVHDGNGQGADALLAEFARTLQANGQRVAGLITALDEHGVRCHPMQLIDVTSNTRYPIGQDLGPHSHACSLDPSGLVAASGVLREALHAAPQLVVINRFGAQEAAGRGFSTEMLVLMVKGIPLLTVVSHRHLTAWRELSGGLAIGLPPALPVLQRWHERLCPTSRVRTEP</sequence>
<evidence type="ECO:0000313" key="2">
    <source>
        <dbReference type="Proteomes" id="UP000235803"/>
    </source>
</evidence>
<protein>
    <recommendedName>
        <fullName evidence="3">Molybdenum ABC transporter ATP-binding protein</fullName>
    </recommendedName>
</protein>
<proteinExistence type="predicted"/>
<dbReference type="AlphaFoldDB" id="A0A2N7U741"/>
<reference evidence="1 2" key="1">
    <citation type="submission" date="2018-01" db="EMBL/GenBank/DDBJ databases">
        <title>Halomonas endophytica sp. nov., isolated from storage liquid in the stems of Populus euphratica.</title>
        <authorList>
            <person name="Chen C."/>
        </authorList>
    </citation>
    <scope>NUCLEOTIDE SEQUENCE [LARGE SCALE GENOMIC DNA]</scope>
    <source>
        <strain evidence="1 2">MC28</strain>
    </source>
</reference>
<gene>
    <name evidence="1" type="ORF">C1H69_07635</name>
</gene>